<dbReference type="GO" id="GO:0008033">
    <property type="term" value="P:tRNA processing"/>
    <property type="evidence" value="ECO:0007669"/>
    <property type="project" value="UniProtKB-KW"/>
</dbReference>
<evidence type="ECO:0000256" key="7">
    <source>
        <dbReference type="ARBA" id="ARBA00022840"/>
    </source>
</evidence>
<dbReference type="Gene3D" id="3.40.50.620">
    <property type="entry name" value="HUPs"/>
    <property type="match status" value="1"/>
</dbReference>
<dbReference type="Pfam" id="PF01171">
    <property type="entry name" value="ATP_bind_3"/>
    <property type="match status" value="1"/>
</dbReference>
<keyword evidence="7" id="KW-0067">ATP-binding</keyword>
<evidence type="ECO:0000313" key="10">
    <source>
        <dbReference type="EMBL" id="KKL83213.1"/>
    </source>
</evidence>
<dbReference type="GO" id="GO:0005737">
    <property type="term" value="C:cytoplasm"/>
    <property type="evidence" value="ECO:0007669"/>
    <property type="project" value="UniProtKB-SubCell"/>
</dbReference>
<dbReference type="SUPFAM" id="SSF56037">
    <property type="entry name" value="PheT/TilS domain"/>
    <property type="match status" value="1"/>
</dbReference>
<dbReference type="AlphaFoldDB" id="A0A0F9FAB3"/>
<protein>
    <recommendedName>
        <fullName evidence="2">tRNA(Ile)-lysidine synthetase</fullName>
        <ecNumber evidence="2">6.3.4.19</ecNumber>
    </recommendedName>
</protein>
<feature type="domain" description="Lysidine-tRNA(Ile) synthetase C-terminal" evidence="9">
    <location>
        <begin position="385"/>
        <end position="457"/>
    </location>
</feature>
<dbReference type="NCBIfam" id="TIGR02432">
    <property type="entry name" value="lysidine_TilS_N"/>
    <property type="match status" value="1"/>
</dbReference>
<keyword evidence="3" id="KW-0963">Cytoplasm</keyword>
<evidence type="ECO:0000256" key="5">
    <source>
        <dbReference type="ARBA" id="ARBA00022694"/>
    </source>
</evidence>
<dbReference type="HAMAP" id="MF_01161">
    <property type="entry name" value="tRNA_Ile_lys_synt"/>
    <property type="match status" value="1"/>
</dbReference>
<evidence type="ECO:0000259" key="9">
    <source>
        <dbReference type="SMART" id="SM00977"/>
    </source>
</evidence>
<dbReference type="NCBIfam" id="TIGR02433">
    <property type="entry name" value="lysidine_TilS_C"/>
    <property type="match status" value="1"/>
</dbReference>
<dbReference type="GO" id="GO:0005524">
    <property type="term" value="F:ATP binding"/>
    <property type="evidence" value="ECO:0007669"/>
    <property type="project" value="UniProtKB-KW"/>
</dbReference>
<dbReference type="PANTHER" id="PTHR43033:SF1">
    <property type="entry name" value="TRNA(ILE)-LYSIDINE SYNTHASE-RELATED"/>
    <property type="match status" value="1"/>
</dbReference>
<comment type="subcellular location">
    <subcellularLocation>
        <location evidence="1">Cytoplasm</location>
    </subcellularLocation>
</comment>
<dbReference type="SMART" id="SM00977">
    <property type="entry name" value="TilS_C"/>
    <property type="match status" value="1"/>
</dbReference>
<accession>A0A0F9FAB3</accession>
<reference evidence="10" key="1">
    <citation type="journal article" date="2015" name="Nature">
        <title>Complex archaea that bridge the gap between prokaryotes and eukaryotes.</title>
        <authorList>
            <person name="Spang A."/>
            <person name="Saw J.H."/>
            <person name="Jorgensen S.L."/>
            <person name="Zaremba-Niedzwiedzka K."/>
            <person name="Martijn J."/>
            <person name="Lind A.E."/>
            <person name="van Eijk R."/>
            <person name="Schleper C."/>
            <person name="Guy L."/>
            <person name="Ettema T.J."/>
        </authorList>
    </citation>
    <scope>NUCLEOTIDE SEQUENCE</scope>
</reference>
<dbReference type="CDD" id="cd01992">
    <property type="entry name" value="TilS_N"/>
    <property type="match status" value="1"/>
</dbReference>
<dbReference type="InterPro" id="IPR012094">
    <property type="entry name" value="tRNA_Ile_lys_synt"/>
</dbReference>
<evidence type="ECO:0000256" key="8">
    <source>
        <dbReference type="ARBA" id="ARBA00048539"/>
    </source>
</evidence>
<comment type="caution">
    <text evidence="10">The sequence shown here is derived from an EMBL/GenBank/DDBJ whole genome shotgun (WGS) entry which is preliminary data.</text>
</comment>
<proteinExistence type="inferred from homology"/>
<dbReference type="Pfam" id="PF11734">
    <property type="entry name" value="TilS_C"/>
    <property type="match status" value="1"/>
</dbReference>
<dbReference type="SUPFAM" id="SSF82829">
    <property type="entry name" value="MesJ substrate recognition domain-like"/>
    <property type="match status" value="1"/>
</dbReference>
<comment type="catalytic activity">
    <reaction evidence="8">
        <text>cytidine(34) in tRNA(Ile2) + L-lysine + ATP = lysidine(34) in tRNA(Ile2) + AMP + diphosphate + H(+)</text>
        <dbReference type="Rhea" id="RHEA:43744"/>
        <dbReference type="Rhea" id="RHEA-COMP:10625"/>
        <dbReference type="Rhea" id="RHEA-COMP:10670"/>
        <dbReference type="ChEBI" id="CHEBI:15378"/>
        <dbReference type="ChEBI" id="CHEBI:30616"/>
        <dbReference type="ChEBI" id="CHEBI:32551"/>
        <dbReference type="ChEBI" id="CHEBI:33019"/>
        <dbReference type="ChEBI" id="CHEBI:82748"/>
        <dbReference type="ChEBI" id="CHEBI:83665"/>
        <dbReference type="ChEBI" id="CHEBI:456215"/>
        <dbReference type="EC" id="6.3.4.19"/>
    </reaction>
</comment>
<evidence type="ECO:0000256" key="1">
    <source>
        <dbReference type="ARBA" id="ARBA00004496"/>
    </source>
</evidence>
<dbReference type="SUPFAM" id="SSF52402">
    <property type="entry name" value="Adenine nucleotide alpha hydrolases-like"/>
    <property type="match status" value="1"/>
</dbReference>
<evidence type="ECO:0000256" key="6">
    <source>
        <dbReference type="ARBA" id="ARBA00022741"/>
    </source>
</evidence>
<dbReference type="EC" id="6.3.4.19" evidence="2"/>
<keyword evidence="6" id="KW-0547">Nucleotide-binding</keyword>
<sequence>MKQSQMILDRIKKAILEYKLLEKKDRILIAYSGGVDSTGLFNLLLELREEWSFELFLGHFNHKLRHTADEDEQFVRRMARKCSLPIIVGSKDVRFYARAKKLNIEEAGRELRYDFLKKTALKIGGAKIATGHTKTDQAETFLMRLMRGSGLRGLAGIFPLVEGTIIRPLIQIERKDIEAYLKGKGIEFRIDESNLDRRFLRNKIRLDLIPYIQENFEPEIVSSLGRIASIIREEDSLLDKIAQETTKKAISKKNDRISLEVKPLSSLPRAIARRVVRNFISELRGNLREISFGDVESVLGMKEGKEFPLRKDHVLRREQGQIFLKSKVTPKIRYEYRWEGKGSLEIKELKLKFEGKKMKRGKSLSFDFDDRTSAFLDLGKLKFPLLVRNRSEGDRYQPLGAPGQKKLKEIMRAKGIPLSERDRRPVFLSGDKIIWIPGLPVSEKFKVEKGTSDIFSIKKL</sequence>
<keyword evidence="5" id="KW-0819">tRNA processing</keyword>
<evidence type="ECO:0000256" key="4">
    <source>
        <dbReference type="ARBA" id="ARBA00022598"/>
    </source>
</evidence>
<dbReference type="PANTHER" id="PTHR43033">
    <property type="entry name" value="TRNA(ILE)-LYSIDINE SYNTHASE-RELATED"/>
    <property type="match status" value="1"/>
</dbReference>
<dbReference type="InterPro" id="IPR012795">
    <property type="entry name" value="tRNA_Ile_lys_synt_N"/>
</dbReference>
<evidence type="ECO:0000256" key="3">
    <source>
        <dbReference type="ARBA" id="ARBA00022490"/>
    </source>
</evidence>
<gene>
    <name evidence="10" type="ORF">LCGC14_1977000</name>
</gene>
<dbReference type="InterPro" id="IPR014729">
    <property type="entry name" value="Rossmann-like_a/b/a_fold"/>
</dbReference>
<dbReference type="InterPro" id="IPR011063">
    <property type="entry name" value="TilS/TtcA_N"/>
</dbReference>
<dbReference type="EMBL" id="LAZR01022047">
    <property type="protein sequence ID" value="KKL83213.1"/>
    <property type="molecule type" value="Genomic_DNA"/>
</dbReference>
<dbReference type="InterPro" id="IPR012796">
    <property type="entry name" value="Lysidine-tRNA-synth_C"/>
</dbReference>
<keyword evidence="4" id="KW-0436">Ligase</keyword>
<dbReference type="GO" id="GO:0032267">
    <property type="term" value="F:tRNA(Ile)-lysidine synthase activity"/>
    <property type="evidence" value="ECO:0007669"/>
    <property type="project" value="UniProtKB-EC"/>
</dbReference>
<organism evidence="10">
    <name type="scientific">marine sediment metagenome</name>
    <dbReference type="NCBI Taxonomy" id="412755"/>
    <lineage>
        <taxon>unclassified sequences</taxon>
        <taxon>metagenomes</taxon>
        <taxon>ecological metagenomes</taxon>
    </lineage>
</organism>
<name>A0A0F9FAB3_9ZZZZ</name>
<evidence type="ECO:0000256" key="2">
    <source>
        <dbReference type="ARBA" id="ARBA00013267"/>
    </source>
</evidence>
<dbReference type="Gene3D" id="1.20.59.20">
    <property type="match status" value="1"/>
</dbReference>